<feature type="transmembrane region" description="Helical" evidence="6">
    <location>
        <begin position="55"/>
        <end position="79"/>
    </location>
</feature>
<accession>A0A554JB45</accession>
<dbReference type="InterPro" id="IPR051311">
    <property type="entry name" value="DedA_domain"/>
</dbReference>
<dbReference type="AlphaFoldDB" id="A0A554JB45"/>
<keyword evidence="3 6" id="KW-0812">Transmembrane</keyword>
<evidence type="ECO:0000256" key="1">
    <source>
        <dbReference type="ARBA" id="ARBA00004651"/>
    </source>
</evidence>
<gene>
    <name evidence="8" type="ORF">G01um101477_434</name>
</gene>
<dbReference type="InterPro" id="IPR032816">
    <property type="entry name" value="VTT_dom"/>
</dbReference>
<feature type="transmembrane region" description="Helical" evidence="6">
    <location>
        <begin position="27"/>
        <end position="49"/>
    </location>
</feature>
<feature type="transmembrane region" description="Helical" evidence="6">
    <location>
        <begin position="175"/>
        <end position="195"/>
    </location>
</feature>
<dbReference type="Proteomes" id="UP000319613">
    <property type="component" value="Unassembled WGS sequence"/>
</dbReference>
<evidence type="ECO:0000313" key="9">
    <source>
        <dbReference type="Proteomes" id="UP000319613"/>
    </source>
</evidence>
<evidence type="ECO:0000313" key="8">
    <source>
        <dbReference type="EMBL" id="TSC65520.1"/>
    </source>
</evidence>
<comment type="subcellular location">
    <subcellularLocation>
        <location evidence="1">Cell membrane</location>
        <topology evidence="1">Multi-pass membrane protein</topology>
    </subcellularLocation>
</comment>
<reference evidence="8 9" key="1">
    <citation type="submission" date="2017-07" db="EMBL/GenBank/DDBJ databases">
        <title>Mechanisms for carbon and nitrogen cycling indicate functional differentiation within the Candidate Phyla Radiation.</title>
        <authorList>
            <person name="Danczak R.E."/>
            <person name="Johnston M.D."/>
            <person name="Kenah C."/>
            <person name="Slattery M."/>
            <person name="Wrighton K.C."/>
            <person name="Wilkins M.J."/>
        </authorList>
    </citation>
    <scope>NUCLEOTIDE SEQUENCE [LARGE SCALE GENOMIC DNA]</scope>
    <source>
        <strain evidence="8">Gr01-1014_77</strain>
    </source>
</reference>
<keyword evidence="4 6" id="KW-1133">Transmembrane helix</keyword>
<comment type="caution">
    <text evidence="8">The sequence shown here is derived from an EMBL/GenBank/DDBJ whole genome shotgun (WGS) entry which is preliminary data.</text>
</comment>
<feature type="transmembrane region" description="Helical" evidence="6">
    <location>
        <begin position="143"/>
        <end position="163"/>
    </location>
</feature>
<evidence type="ECO:0000259" key="7">
    <source>
        <dbReference type="Pfam" id="PF09335"/>
    </source>
</evidence>
<proteinExistence type="predicted"/>
<dbReference type="GO" id="GO:0005886">
    <property type="term" value="C:plasma membrane"/>
    <property type="evidence" value="ECO:0007669"/>
    <property type="project" value="UniProtKB-SubCell"/>
</dbReference>
<dbReference type="Pfam" id="PF09335">
    <property type="entry name" value="VTT_dom"/>
    <property type="match status" value="1"/>
</dbReference>
<feature type="non-terminal residue" evidence="8">
    <location>
        <position position="1"/>
    </location>
</feature>
<evidence type="ECO:0000256" key="5">
    <source>
        <dbReference type="ARBA" id="ARBA00023136"/>
    </source>
</evidence>
<name>A0A554JB45_9BACT</name>
<organism evidence="8 9">
    <name type="scientific">Candidatus Doudnabacteria bacterium Gr01-1014_77</name>
    <dbReference type="NCBI Taxonomy" id="2017133"/>
    <lineage>
        <taxon>Bacteria</taxon>
        <taxon>Candidatus Doudnaibacteriota</taxon>
    </lineage>
</organism>
<feature type="domain" description="VTT" evidence="7">
    <location>
        <begin position="37"/>
        <end position="162"/>
    </location>
</feature>
<evidence type="ECO:0000256" key="2">
    <source>
        <dbReference type="ARBA" id="ARBA00022475"/>
    </source>
</evidence>
<protein>
    <recommendedName>
        <fullName evidence="7">VTT domain-containing protein</fullName>
    </recommendedName>
</protein>
<dbReference type="EMBL" id="VMFF01000041">
    <property type="protein sequence ID" value="TSC65520.1"/>
    <property type="molecule type" value="Genomic_DNA"/>
</dbReference>
<dbReference type="PANTHER" id="PTHR42709:SF6">
    <property type="entry name" value="UNDECAPRENYL PHOSPHATE TRANSPORTER A"/>
    <property type="match status" value="1"/>
</dbReference>
<evidence type="ECO:0000256" key="6">
    <source>
        <dbReference type="SAM" id="Phobius"/>
    </source>
</evidence>
<sequence>FVRIPKTMITNHILQSRIGSMNHGTKFFSARISAIPIPSEIIMTFAGFLVSAGTFTLFGISFAGAIGSTIGSAALYYIGYYGGRPIIEKYGKYFLINHKDLDMAENFFRKHGQLANFIGRLLPVVRTFISFPAGVAGVKIAPFLLLSFIGSFIWSLFLGFIGLKLGQNWNTIHSYFAGIDYVIVGLFILGLIYYIRRHLKH</sequence>
<evidence type="ECO:0000256" key="3">
    <source>
        <dbReference type="ARBA" id="ARBA00022692"/>
    </source>
</evidence>
<keyword evidence="2" id="KW-1003">Cell membrane</keyword>
<evidence type="ECO:0000256" key="4">
    <source>
        <dbReference type="ARBA" id="ARBA00022989"/>
    </source>
</evidence>
<keyword evidence="5 6" id="KW-0472">Membrane</keyword>
<dbReference type="PANTHER" id="PTHR42709">
    <property type="entry name" value="ALKALINE PHOSPHATASE LIKE PROTEIN"/>
    <property type="match status" value="1"/>
</dbReference>